<organism evidence="7 8">
    <name type="scientific">Paenibacillus faecis</name>
    <dbReference type="NCBI Taxonomy" id="862114"/>
    <lineage>
        <taxon>Bacteria</taxon>
        <taxon>Bacillati</taxon>
        <taxon>Bacillota</taxon>
        <taxon>Bacilli</taxon>
        <taxon>Bacillales</taxon>
        <taxon>Paenibacillaceae</taxon>
        <taxon>Paenibacillus</taxon>
    </lineage>
</organism>
<dbReference type="InterPro" id="IPR012854">
    <property type="entry name" value="Cu_amine_oxidase-like_N"/>
</dbReference>
<dbReference type="RefSeq" id="WP_148453579.1">
    <property type="nucleotide sequence ID" value="NZ_VSDO01000003.1"/>
</dbReference>
<dbReference type="InterPro" id="IPR003646">
    <property type="entry name" value="SH3-like_bac-type"/>
</dbReference>
<dbReference type="Pfam" id="PF00877">
    <property type="entry name" value="NLPC_P60"/>
    <property type="match status" value="1"/>
</dbReference>
<dbReference type="PANTHER" id="PTHR47053:SF1">
    <property type="entry name" value="MUREIN DD-ENDOPEPTIDASE MEPH-RELATED"/>
    <property type="match status" value="1"/>
</dbReference>
<keyword evidence="4" id="KW-0788">Thiol protease</keyword>
<dbReference type="SUPFAM" id="SSF54001">
    <property type="entry name" value="Cysteine proteinases"/>
    <property type="match status" value="1"/>
</dbReference>
<dbReference type="InterPro" id="IPR000064">
    <property type="entry name" value="NLP_P60_dom"/>
</dbReference>
<protein>
    <submittedName>
        <fullName evidence="7">SH3 domain-containing protein</fullName>
    </submittedName>
</protein>
<evidence type="ECO:0000259" key="6">
    <source>
        <dbReference type="PROSITE" id="PS51935"/>
    </source>
</evidence>
<dbReference type="SUPFAM" id="SSF55383">
    <property type="entry name" value="Copper amine oxidase, domain N"/>
    <property type="match status" value="1"/>
</dbReference>
<dbReference type="GO" id="GO:0006508">
    <property type="term" value="P:proteolysis"/>
    <property type="evidence" value="ECO:0007669"/>
    <property type="project" value="UniProtKB-KW"/>
</dbReference>
<dbReference type="OrthoDB" id="9813368at2"/>
<dbReference type="InterPro" id="IPR038765">
    <property type="entry name" value="Papain-like_cys_pep_sf"/>
</dbReference>
<dbReference type="GO" id="GO:0008234">
    <property type="term" value="F:cysteine-type peptidase activity"/>
    <property type="evidence" value="ECO:0007669"/>
    <property type="project" value="UniProtKB-KW"/>
</dbReference>
<gene>
    <name evidence="7" type="ORF">FRY98_15610</name>
</gene>
<reference evidence="7 8" key="1">
    <citation type="submission" date="2019-08" db="EMBL/GenBank/DDBJ databases">
        <title>Genome sequencing of Paenibacillus faecis DSM 23593(T).</title>
        <authorList>
            <person name="Kook J.-K."/>
            <person name="Park S.-N."/>
            <person name="Lim Y.K."/>
        </authorList>
    </citation>
    <scope>NUCLEOTIDE SEQUENCE [LARGE SCALE GENOMIC DNA]</scope>
    <source>
        <strain evidence="7 8">DSM 23593</strain>
    </source>
</reference>
<comment type="caution">
    <text evidence="7">The sequence shown here is derived from an EMBL/GenBank/DDBJ whole genome shotgun (WGS) entry which is preliminary data.</text>
</comment>
<dbReference type="Proteomes" id="UP000325218">
    <property type="component" value="Unassembled WGS sequence"/>
</dbReference>
<sequence length="355" mass="38395">MKKPKKKHALLLLLSAGLLTTAVPAYAAESAAQGSAPQQTPPVNIVLDGKRIQPVADPKIVDGAVLVPMRGLFEAQGAKLAWDGATKTVTATKGDAKLTYRLGESLAELNGRTLQVDVPGQVADGHTLVPLRMVSEALGSTVVWEEDARTVRITSAALIGKEASIRWGVNLRSAPDAESEAAEELLPAGAKVTVLREASPFWLEVSTEDGRTGYISAKPKYTDYTSSALRDKQADELLAYGMTFAGTPYEFGASPDQTATFDCSSFVKRVFADTLGIELPRVSYDQAKEGQEVKIEDLRKGDLLFFGARGLDIGHVGIYAGDNQILHTYSKKYGVRLEAFSDSWKERFVTARRVF</sequence>
<evidence type="ECO:0000256" key="4">
    <source>
        <dbReference type="ARBA" id="ARBA00022807"/>
    </source>
</evidence>
<dbReference type="PANTHER" id="PTHR47053">
    <property type="entry name" value="MUREIN DD-ENDOPEPTIDASE MEPH-RELATED"/>
    <property type="match status" value="1"/>
</dbReference>
<dbReference type="Pfam" id="PF07833">
    <property type="entry name" value="Cu_amine_oxidN1"/>
    <property type="match status" value="1"/>
</dbReference>
<evidence type="ECO:0000256" key="5">
    <source>
        <dbReference type="SAM" id="SignalP"/>
    </source>
</evidence>
<keyword evidence="8" id="KW-1185">Reference proteome</keyword>
<dbReference type="InterPro" id="IPR051202">
    <property type="entry name" value="Peptidase_C40"/>
</dbReference>
<dbReference type="AlphaFoldDB" id="A0A5D0CQB3"/>
<dbReference type="Gene3D" id="3.90.1720.10">
    <property type="entry name" value="endopeptidase domain like (from Nostoc punctiforme)"/>
    <property type="match status" value="1"/>
</dbReference>
<dbReference type="InterPro" id="IPR036582">
    <property type="entry name" value="Mao_N_sf"/>
</dbReference>
<evidence type="ECO:0000256" key="1">
    <source>
        <dbReference type="ARBA" id="ARBA00007074"/>
    </source>
</evidence>
<feature type="chain" id="PRO_5022813518" evidence="5">
    <location>
        <begin position="28"/>
        <end position="355"/>
    </location>
</feature>
<evidence type="ECO:0000256" key="2">
    <source>
        <dbReference type="ARBA" id="ARBA00022670"/>
    </source>
</evidence>
<dbReference type="Gene3D" id="2.30.30.40">
    <property type="entry name" value="SH3 Domains"/>
    <property type="match status" value="1"/>
</dbReference>
<accession>A0A5D0CQB3</accession>
<dbReference type="PROSITE" id="PS51935">
    <property type="entry name" value="NLPC_P60"/>
    <property type="match status" value="1"/>
</dbReference>
<dbReference type="Gene3D" id="3.30.457.10">
    <property type="entry name" value="Copper amine oxidase-like, N-terminal domain"/>
    <property type="match status" value="1"/>
</dbReference>
<feature type="domain" description="NlpC/P60" evidence="6">
    <location>
        <begin position="231"/>
        <end position="355"/>
    </location>
</feature>
<dbReference type="EMBL" id="VSDO01000003">
    <property type="protein sequence ID" value="TYA12146.1"/>
    <property type="molecule type" value="Genomic_DNA"/>
</dbReference>
<evidence type="ECO:0000313" key="7">
    <source>
        <dbReference type="EMBL" id="TYA12146.1"/>
    </source>
</evidence>
<keyword evidence="2" id="KW-0645">Protease</keyword>
<dbReference type="Pfam" id="PF08239">
    <property type="entry name" value="SH3_3"/>
    <property type="match status" value="1"/>
</dbReference>
<feature type="signal peptide" evidence="5">
    <location>
        <begin position="1"/>
        <end position="27"/>
    </location>
</feature>
<evidence type="ECO:0000256" key="3">
    <source>
        <dbReference type="ARBA" id="ARBA00022801"/>
    </source>
</evidence>
<proteinExistence type="inferred from homology"/>
<evidence type="ECO:0000313" key="8">
    <source>
        <dbReference type="Proteomes" id="UP000325218"/>
    </source>
</evidence>
<comment type="similarity">
    <text evidence="1">Belongs to the peptidase C40 family.</text>
</comment>
<keyword evidence="5" id="KW-0732">Signal</keyword>
<keyword evidence="3" id="KW-0378">Hydrolase</keyword>
<name>A0A5D0CQB3_9BACL</name>